<keyword evidence="10" id="KW-1185">Reference proteome</keyword>
<organism evidence="9 10">
    <name type="scientific">Colletotrichum chlorophyti</name>
    <dbReference type="NCBI Taxonomy" id="708187"/>
    <lineage>
        <taxon>Eukaryota</taxon>
        <taxon>Fungi</taxon>
        <taxon>Dikarya</taxon>
        <taxon>Ascomycota</taxon>
        <taxon>Pezizomycotina</taxon>
        <taxon>Sordariomycetes</taxon>
        <taxon>Hypocreomycetidae</taxon>
        <taxon>Glomerellales</taxon>
        <taxon>Glomerellaceae</taxon>
        <taxon>Colletotrichum</taxon>
    </lineage>
</organism>
<dbReference type="Gene3D" id="1.10.1370.10">
    <property type="entry name" value="Neurolysin, domain 3"/>
    <property type="match status" value="1"/>
</dbReference>
<dbReference type="Gene3D" id="3.40.390.10">
    <property type="entry name" value="Collagenase (Catalytic Domain)"/>
    <property type="match status" value="1"/>
</dbReference>
<dbReference type="STRING" id="708187.A0A1Q8S3W5"/>
<dbReference type="GO" id="GO:0006508">
    <property type="term" value="P:proteolysis"/>
    <property type="evidence" value="ECO:0007669"/>
    <property type="project" value="UniProtKB-KW"/>
</dbReference>
<reference evidence="9 10" key="1">
    <citation type="submission" date="2016-11" db="EMBL/GenBank/DDBJ databases">
        <title>Draft Genome Assembly of Colletotrichum chlorophyti a pathogen of herbaceous plants.</title>
        <authorList>
            <person name="Gan P."/>
            <person name="Narusaka M."/>
            <person name="Tsushima A."/>
            <person name="Narusaka Y."/>
            <person name="Takano Y."/>
            <person name="Shirasu K."/>
        </authorList>
    </citation>
    <scope>NUCLEOTIDE SEQUENCE [LARGE SCALE GENOMIC DNA]</scope>
    <source>
        <strain evidence="9 10">NTL11</strain>
    </source>
</reference>
<dbReference type="GO" id="GO:0006518">
    <property type="term" value="P:peptide metabolic process"/>
    <property type="evidence" value="ECO:0007669"/>
    <property type="project" value="TreeGrafter"/>
</dbReference>
<evidence type="ECO:0000313" key="10">
    <source>
        <dbReference type="Proteomes" id="UP000186583"/>
    </source>
</evidence>
<comment type="caution">
    <text evidence="9">The sequence shown here is derived from an EMBL/GenBank/DDBJ whole genome shotgun (WGS) entry which is preliminary data.</text>
</comment>
<dbReference type="GO" id="GO:0005758">
    <property type="term" value="C:mitochondrial intermembrane space"/>
    <property type="evidence" value="ECO:0007669"/>
    <property type="project" value="TreeGrafter"/>
</dbReference>
<evidence type="ECO:0000256" key="5">
    <source>
        <dbReference type="ARBA" id="ARBA00022833"/>
    </source>
</evidence>
<keyword evidence="2 7" id="KW-0645">Protease</keyword>
<keyword evidence="4 7" id="KW-0378">Hydrolase</keyword>
<dbReference type="InterPro" id="IPR001567">
    <property type="entry name" value="Pept_M3A_M3B_dom"/>
</dbReference>
<sequence length="731" mass="82466">MDLKSNIHFVNAFQDDFTTPPQATPTSPDLHCNAFFNHSRHQPPPLNRLLSTAREAQSSITNSLSPPAATFANVLLPLAHAENALAEHSTLLLFYSAVSPSQEVRDASSEARNALRDFQLQANMDEALFNLVDAVAQDPPPLDPEPQNYLVKKHKELIKNGLRIPQGPQRDRFKHIRNRIDTLKSQFARNLAEDNTGLWFHPDDLDGLPAHLLARLEKGAPGTEHQDRVRARIPRDLAPLLRSVKNPDTRRRARLAFDNRCAANVPVFREAILLRHEAALLLGYPSHAALSIEDKMAGTPGRVDAFLASLRSRLAEDGRREAEKYLQLKKRDVESRGEAFDGRYFIWDVPFYNNLLMQEGYSVDQERIAEYFPLQTTVAGMLRIFERLFGLVFHEIVGQDRDELSPTGNGGDLVWHGDVQVFAAWDAESEGGGFLGYLYLDLTHRDGKYGNPANFSLVPGFTRQDGTRAYPSTALICAFPPSSPSKPTLLRHSDVVLLFHELGHGIHDLVSRTAFARFHGPMGTVVDFGEAPSQMLENWCWTPSQLSGLGRHYSYLSPEYLQRWQEGKTNETQPPERLPEEMVEGLIEARHVGETLASLQQLMIGVFDMAVHQLETQEKVEELNLPALWNKTRRAMVPTDDPSVTGEGDEWGHGFTNMSFLMDEYDAGFYGYFFSKVYAQDIFATVFEMDPMSVETGRRYRYGVLEKGGSQPEIKTLGEFLGREVRMEPFY</sequence>
<dbReference type="CDD" id="cd06455">
    <property type="entry name" value="M3A_TOP"/>
    <property type="match status" value="1"/>
</dbReference>
<dbReference type="Proteomes" id="UP000186583">
    <property type="component" value="Unassembled WGS sequence"/>
</dbReference>
<evidence type="ECO:0000256" key="3">
    <source>
        <dbReference type="ARBA" id="ARBA00022723"/>
    </source>
</evidence>
<dbReference type="InterPro" id="IPR045090">
    <property type="entry name" value="Pept_M3A_M3B"/>
</dbReference>
<dbReference type="InterPro" id="IPR024080">
    <property type="entry name" value="Neurolysin/TOP_N"/>
</dbReference>
<keyword evidence="5 7" id="KW-0862">Zinc</keyword>
<feature type="domain" description="Peptidase M3A/M3B catalytic" evidence="8">
    <location>
        <begin position="241"/>
        <end position="730"/>
    </location>
</feature>
<comment type="cofactor">
    <cofactor evidence="7">
        <name>Zn(2+)</name>
        <dbReference type="ChEBI" id="CHEBI:29105"/>
    </cofactor>
    <text evidence="7">Binds 1 zinc ion.</text>
</comment>
<dbReference type="Pfam" id="PF01432">
    <property type="entry name" value="Peptidase_M3"/>
    <property type="match status" value="1"/>
</dbReference>
<evidence type="ECO:0000313" key="9">
    <source>
        <dbReference type="EMBL" id="OLN96100.1"/>
    </source>
</evidence>
<dbReference type="PANTHER" id="PTHR11804">
    <property type="entry name" value="PROTEASE M3 THIMET OLIGOPEPTIDASE-RELATED"/>
    <property type="match status" value="1"/>
</dbReference>
<name>A0A1Q8S3W5_9PEZI</name>
<dbReference type="InterPro" id="IPR024079">
    <property type="entry name" value="MetalloPept_cat_dom_sf"/>
</dbReference>
<dbReference type="OrthoDB" id="534666at2759"/>
<keyword evidence="6 7" id="KW-0482">Metalloprotease</keyword>
<evidence type="ECO:0000256" key="2">
    <source>
        <dbReference type="ARBA" id="ARBA00022670"/>
    </source>
</evidence>
<proteinExistence type="inferred from homology"/>
<evidence type="ECO:0000256" key="4">
    <source>
        <dbReference type="ARBA" id="ARBA00022801"/>
    </source>
</evidence>
<comment type="similarity">
    <text evidence="1 7">Belongs to the peptidase M3 family.</text>
</comment>
<accession>A0A1Q8S3W5</accession>
<dbReference type="AlphaFoldDB" id="A0A1Q8S3W5"/>
<dbReference type="PANTHER" id="PTHR11804:SF84">
    <property type="entry name" value="SACCHAROLYSIN"/>
    <property type="match status" value="1"/>
</dbReference>
<dbReference type="Gene3D" id="1.20.1050.40">
    <property type="entry name" value="Endopeptidase. Chain P, domain 1"/>
    <property type="match status" value="1"/>
</dbReference>
<evidence type="ECO:0000256" key="1">
    <source>
        <dbReference type="ARBA" id="ARBA00006040"/>
    </source>
</evidence>
<dbReference type="SUPFAM" id="SSF55486">
    <property type="entry name" value="Metalloproteases ('zincins'), catalytic domain"/>
    <property type="match status" value="1"/>
</dbReference>
<dbReference type="InterPro" id="IPR024077">
    <property type="entry name" value="Neurolysin/TOP_dom2"/>
</dbReference>
<gene>
    <name evidence="9" type="ORF">CCHL11_03219</name>
</gene>
<evidence type="ECO:0000256" key="6">
    <source>
        <dbReference type="ARBA" id="ARBA00023049"/>
    </source>
</evidence>
<evidence type="ECO:0000256" key="7">
    <source>
        <dbReference type="RuleBase" id="RU003435"/>
    </source>
</evidence>
<dbReference type="FunFam" id="3.40.390.10:FF:000074">
    <property type="entry name" value="Metalloprotease"/>
    <property type="match status" value="1"/>
</dbReference>
<dbReference type="EMBL" id="MPGH01000022">
    <property type="protein sequence ID" value="OLN96100.1"/>
    <property type="molecule type" value="Genomic_DNA"/>
</dbReference>
<dbReference type="GO" id="GO:0004222">
    <property type="term" value="F:metalloendopeptidase activity"/>
    <property type="evidence" value="ECO:0007669"/>
    <property type="project" value="InterPro"/>
</dbReference>
<evidence type="ECO:0000259" key="8">
    <source>
        <dbReference type="Pfam" id="PF01432"/>
    </source>
</evidence>
<protein>
    <submittedName>
        <fullName evidence="9">Saccharolysin 3</fullName>
    </submittedName>
</protein>
<dbReference type="GO" id="GO:0046872">
    <property type="term" value="F:metal ion binding"/>
    <property type="evidence" value="ECO:0007669"/>
    <property type="project" value="UniProtKB-UniRule"/>
</dbReference>
<keyword evidence="3 7" id="KW-0479">Metal-binding</keyword>